<sequence>MDPAVAERLAARTQDELTILHFNDVYEIEERAQEPVGGAARFASVVRRYERGCQVHAQDGAPQPLVLFSGDCFHPSMMSTVMGGEQMVPVLNALNVRAAVIGNHDLDRGVAHLEDLMRECSFPWLISNVREKKKARALANGLESLVVHWGTWEIGVLGIVENDWLCTLGQVDVEDLAFEDPIACVRRLAPEMRATHRLDLVIALTHMRENNDVAFAKQASAEGLVDLVLGGHDHHYVVRKVDDVYVCKSGTDFRDLTAIKVVREDARVCVVETAHEQITSDVPVDGSMQQIVDSYSAKIRAEVQKEIGFIDVDMDARFSEIRTAETNAGNFVMDILRFGVYPVADIAFVNAGTLRADVVFPRGPFRITDLLRLLPMLDETVVVEMPGFAVVEAMENSVSKYPSLEGRFAQVSGMRFEFDPEKPPGARVVPGSVFVGDEPLREDAMYRVITKQYMMENKDGYSFSKHSKVLVDSECAPMLPTLMRNYFKLVEVANAIASMRANKRDNVRNALLAWRDKAALSAQGGGGNGIDNDDDSDDESDTDGTSIKLKRYSSCRMTQNKYTIAPQLEGRIVNIRAPKRKVINP</sequence>
<dbReference type="InterPro" id="IPR029052">
    <property type="entry name" value="Metallo-depent_PP-like"/>
</dbReference>
<accession>A0A5J4YYZ8</accession>
<feature type="region of interest" description="Disordered" evidence="4">
    <location>
        <begin position="521"/>
        <end position="546"/>
    </location>
</feature>
<dbReference type="PANTHER" id="PTHR11575">
    <property type="entry name" value="5'-NUCLEOTIDASE-RELATED"/>
    <property type="match status" value="1"/>
</dbReference>
<name>A0A5J4YYZ8_PORPP</name>
<comment type="similarity">
    <text evidence="1 3">Belongs to the 5'-nucleotidase family.</text>
</comment>
<gene>
    <name evidence="7" type="ORF">FVE85_0580</name>
</gene>
<keyword evidence="8" id="KW-1185">Reference proteome</keyword>
<keyword evidence="3" id="KW-0378">Hydrolase</keyword>
<dbReference type="Proteomes" id="UP000324585">
    <property type="component" value="Unassembled WGS sequence"/>
</dbReference>
<dbReference type="InterPro" id="IPR008334">
    <property type="entry name" value="5'-Nucleotdase_C"/>
</dbReference>
<dbReference type="SUPFAM" id="SSF55816">
    <property type="entry name" value="5'-nucleotidase (syn. UDP-sugar hydrolase), C-terminal domain"/>
    <property type="match status" value="1"/>
</dbReference>
<protein>
    <submittedName>
        <fullName evidence="7">5'-nucleotidase</fullName>
    </submittedName>
</protein>
<feature type="domain" description="5'-Nucleotidase C-terminal" evidence="6">
    <location>
        <begin position="307"/>
        <end position="463"/>
    </location>
</feature>
<dbReference type="OrthoDB" id="10252235at2759"/>
<dbReference type="OMA" id="NYDCDSP"/>
<evidence type="ECO:0000256" key="2">
    <source>
        <dbReference type="ARBA" id="ARBA00022729"/>
    </source>
</evidence>
<dbReference type="InterPro" id="IPR036907">
    <property type="entry name" value="5'-Nucleotdase_C_sf"/>
</dbReference>
<dbReference type="InterPro" id="IPR004843">
    <property type="entry name" value="Calcineurin-like_PHP"/>
</dbReference>
<dbReference type="Pfam" id="PF02872">
    <property type="entry name" value="5_nucleotid_C"/>
    <property type="match status" value="1"/>
</dbReference>
<dbReference type="InterPro" id="IPR006179">
    <property type="entry name" value="5_nucleotidase/apyrase"/>
</dbReference>
<dbReference type="GO" id="GO:0000166">
    <property type="term" value="F:nucleotide binding"/>
    <property type="evidence" value="ECO:0007669"/>
    <property type="project" value="UniProtKB-KW"/>
</dbReference>
<dbReference type="GO" id="GO:0009166">
    <property type="term" value="P:nucleotide catabolic process"/>
    <property type="evidence" value="ECO:0007669"/>
    <property type="project" value="InterPro"/>
</dbReference>
<feature type="domain" description="Calcineurin-like phosphoesterase" evidence="5">
    <location>
        <begin position="18"/>
        <end position="236"/>
    </location>
</feature>
<proteinExistence type="inferred from homology"/>
<organism evidence="7 8">
    <name type="scientific">Porphyridium purpureum</name>
    <name type="common">Red alga</name>
    <name type="synonym">Porphyridium cruentum</name>
    <dbReference type="NCBI Taxonomy" id="35688"/>
    <lineage>
        <taxon>Eukaryota</taxon>
        <taxon>Rhodophyta</taxon>
        <taxon>Bangiophyceae</taxon>
        <taxon>Porphyridiales</taxon>
        <taxon>Porphyridiaceae</taxon>
        <taxon>Porphyridium</taxon>
    </lineage>
</organism>
<dbReference type="SUPFAM" id="SSF56300">
    <property type="entry name" value="Metallo-dependent phosphatases"/>
    <property type="match status" value="1"/>
</dbReference>
<keyword evidence="2" id="KW-0732">Signal</keyword>
<dbReference type="EMBL" id="VRMN01000002">
    <property type="protein sequence ID" value="KAA8496851.1"/>
    <property type="molecule type" value="Genomic_DNA"/>
</dbReference>
<keyword evidence="3" id="KW-0547">Nucleotide-binding</keyword>
<dbReference type="PRINTS" id="PR01607">
    <property type="entry name" value="APYRASEFAMLY"/>
</dbReference>
<evidence type="ECO:0000256" key="1">
    <source>
        <dbReference type="ARBA" id="ARBA00006654"/>
    </source>
</evidence>
<reference evidence="8" key="1">
    <citation type="journal article" date="2019" name="Nat. Commun.">
        <title>Expansion of phycobilisome linker gene families in mesophilic red algae.</title>
        <authorList>
            <person name="Lee J."/>
            <person name="Kim D."/>
            <person name="Bhattacharya D."/>
            <person name="Yoon H.S."/>
        </authorList>
    </citation>
    <scope>NUCLEOTIDE SEQUENCE [LARGE SCALE GENOMIC DNA]</scope>
    <source>
        <strain evidence="8">CCMP 1328</strain>
    </source>
</reference>
<evidence type="ECO:0000256" key="4">
    <source>
        <dbReference type="SAM" id="MobiDB-lite"/>
    </source>
</evidence>
<dbReference type="Pfam" id="PF00149">
    <property type="entry name" value="Metallophos"/>
    <property type="match status" value="1"/>
</dbReference>
<evidence type="ECO:0000259" key="6">
    <source>
        <dbReference type="Pfam" id="PF02872"/>
    </source>
</evidence>
<comment type="caution">
    <text evidence="7">The sequence shown here is derived from an EMBL/GenBank/DDBJ whole genome shotgun (WGS) entry which is preliminary data.</text>
</comment>
<evidence type="ECO:0000313" key="7">
    <source>
        <dbReference type="EMBL" id="KAA8496851.1"/>
    </source>
</evidence>
<dbReference type="Gene3D" id="3.90.780.10">
    <property type="entry name" value="5'-Nucleotidase, C-terminal domain"/>
    <property type="match status" value="1"/>
</dbReference>
<evidence type="ECO:0000313" key="8">
    <source>
        <dbReference type="Proteomes" id="UP000324585"/>
    </source>
</evidence>
<dbReference type="AlphaFoldDB" id="A0A5J4YYZ8"/>
<dbReference type="PANTHER" id="PTHR11575:SF48">
    <property type="entry name" value="5'-NUCLEOTIDASE"/>
    <property type="match status" value="1"/>
</dbReference>
<dbReference type="GO" id="GO:0016787">
    <property type="term" value="F:hydrolase activity"/>
    <property type="evidence" value="ECO:0007669"/>
    <property type="project" value="UniProtKB-KW"/>
</dbReference>
<evidence type="ECO:0000256" key="3">
    <source>
        <dbReference type="RuleBase" id="RU362119"/>
    </source>
</evidence>
<dbReference type="Gene3D" id="3.60.21.10">
    <property type="match status" value="1"/>
</dbReference>
<feature type="compositionally biased region" description="Acidic residues" evidence="4">
    <location>
        <begin position="531"/>
        <end position="542"/>
    </location>
</feature>
<evidence type="ECO:0000259" key="5">
    <source>
        <dbReference type="Pfam" id="PF00149"/>
    </source>
</evidence>